<proteinExistence type="predicted"/>
<organism evidence="1 2">
    <name type="scientific">Luteimonas rhizosphaericola</name>
    <dbReference type="NCBI Taxonomy" id="3042024"/>
    <lineage>
        <taxon>Bacteria</taxon>
        <taxon>Pseudomonadati</taxon>
        <taxon>Pseudomonadota</taxon>
        <taxon>Gammaproteobacteria</taxon>
        <taxon>Lysobacterales</taxon>
        <taxon>Lysobacteraceae</taxon>
        <taxon>Luteimonas</taxon>
    </lineage>
</organism>
<name>A0ABT6JIM1_9GAMM</name>
<keyword evidence="2" id="KW-1185">Reference proteome</keyword>
<accession>A0ABT6JIM1</accession>
<evidence type="ECO:0000313" key="2">
    <source>
        <dbReference type="Proteomes" id="UP001156831"/>
    </source>
</evidence>
<sequence>MSQHTTKTRSKQKTSAPDFYKVDAGTVSAAKTQDLQIRHLRRSGAQVFSYHRDRETPIASSLPNPFQRASRAGGCARVRYPRAA</sequence>
<evidence type="ECO:0000313" key="1">
    <source>
        <dbReference type="EMBL" id="MDH5830367.1"/>
    </source>
</evidence>
<dbReference type="RefSeq" id="WP_280601002.1">
    <property type="nucleotide sequence ID" value="NZ_JARXRN010000021.1"/>
</dbReference>
<comment type="caution">
    <text evidence="1">The sequence shown here is derived from an EMBL/GenBank/DDBJ whole genome shotgun (WGS) entry which is preliminary data.</text>
</comment>
<dbReference type="Proteomes" id="UP001156831">
    <property type="component" value="Unassembled WGS sequence"/>
</dbReference>
<dbReference type="EMBL" id="JARXRN010000021">
    <property type="protein sequence ID" value="MDH5830367.1"/>
    <property type="molecule type" value="Genomic_DNA"/>
</dbReference>
<reference evidence="1 2" key="1">
    <citation type="submission" date="2023-04" db="EMBL/GenBank/DDBJ databases">
        <title>Luteimonas sp. M1R5S18.</title>
        <authorList>
            <person name="Sun J.-Q."/>
        </authorList>
    </citation>
    <scope>NUCLEOTIDE SEQUENCE [LARGE SCALE GENOMIC DNA]</scope>
    <source>
        <strain evidence="1 2">M1R5S18</strain>
    </source>
</reference>
<protein>
    <submittedName>
        <fullName evidence="1">Uncharacterized protein</fullName>
    </submittedName>
</protein>
<gene>
    <name evidence="1" type="ORF">QFW80_07535</name>
</gene>